<keyword evidence="6 9" id="KW-0862">Zinc</keyword>
<dbReference type="STRING" id="1754190.A0A1Y2DRU1"/>
<dbReference type="Pfam" id="PF08646">
    <property type="entry name" value="Rep_fac-A_C"/>
    <property type="match status" value="1"/>
</dbReference>
<dbReference type="GO" id="GO:0003677">
    <property type="term" value="F:DNA binding"/>
    <property type="evidence" value="ECO:0007669"/>
    <property type="project" value="UniProtKB-KW"/>
</dbReference>
<gene>
    <name evidence="15" type="ORF">LY90DRAFT_701064</name>
</gene>
<comment type="subunit">
    <text evidence="9">Component of the heterotrimeric canonical replication protein A complex (RPA).</text>
</comment>
<dbReference type="FunFam" id="2.40.50.140:FF:000064">
    <property type="entry name" value="Replication protein A subunit"/>
    <property type="match status" value="1"/>
</dbReference>
<keyword evidence="7 9" id="KW-0238">DNA-binding</keyword>
<dbReference type="InterPro" id="IPR031657">
    <property type="entry name" value="REPA_OB_2"/>
</dbReference>
<sequence length="609" mass="69640">MAAQLTRNFIEALYRNEYQDFENPVVQVLNVKTTKSNTHRVIISDGIYFMQTLMSSQLLEQSSRIKKNTLIKIKKCISNRIQNNSVVSIFGILLDFDVLPYENLDKIGNPKNIQEVIPPSTVNGYSSNNPISNNNNNTVNNNNNNSNNVKNNNFNNKNNNNGNNMNNNPNVNIFPIKSLSPYQNRWTIRAKAINKSPIKQWSNARGTGKLFSVILMDDSSEIKVTAFNEACDRFHEIIQEGQMYYISGGSIRLANKRFNSCNNEYEMTLDQNSNVTLCNDNSDEPKIHYSFIPLDQLMNIEKDSIIDVIGVVDQVGDIVQLISKTTNKPIQKRDIFIVDDTGYKVKLTLWNNQAEETKYEDRPVVAFKAVKVNDFGGKSLSSLSASIISFNPDIRESHRITGWYSQNGGNFDFKTYSNLGTFNGGDVSRINTYKTLQQITNENLGTGEKPDYFSSIATIVYIKKDNFCYPACPSEGCNKKVSEEEDGWRCEKCSKTYPQPDYRYILNIDVLDHTGNQWLTCFNEVSEKLIGHKAQELKEIKDRDETEFNRIIEGVILHKYDFNIRAKVDNYNDEVRLRCNVIGVKPINYEIQIKNDINSIDKLMNELQI</sequence>
<keyword evidence="3 9" id="KW-0235">DNA replication</keyword>
<evidence type="ECO:0000256" key="9">
    <source>
        <dbReference type="RuleBase" id="RU364130"/>
    </source>
</evidence>
<dbReference type="GO" id="GO:0005662">
    <property type="term" value="C:DNA replication factor A complex"/>
    <property type="evidence" value="ECO:0007669"/>
    <property type="project" value="UniProtKB-ARBA"/>
</dbReference>
<evidence type="ECO:0000256" key="8">
    <source>
        <dbReference type="ARBA" id="ARBA00023242"/>
    </source>
</evidence>
<evidence type="ECO:0000256" key="3">
    <source>
        <dbReference type="ARBA" id="ARBA00022705"/>
    </source>
</evidence>
<protein>
    <recommendedName>
        <fullName evidence="9">Replication protein A subunit</fullName>
    </recommendedName>
</protein>
<keyword evidence="8 9" id="KW-0539">Nucleus</keyword>
<comment type="subcellular location">
    <subcellularLocation>
        <location evidence="1 9">Nucleus</location>
    </subcellularLocation>
</comment>
<comment type="similarity">
    <text evidence="2 9">Belongs to the replication factor A protein 1 family.</text>
</comment>
<evidence type="ECO:0000259" key="11">
    <source>
        <dbReference type="Pfam" id="PF01336"/>
    </source>
</evidence>
<dbReference type="SUPFAM" id="SSF50249">
    <property type="entry name" value="Nucleic acid-binding proteins"/>
    <property type="match status" value="4"/>
</dbReference>
<feature type="domain" description="Replication factor-A protein 1 N-terminal" evidence="12">
    <location>
        <begin position="5"/>
        <end position="87"/>
    </location>
</feature>
<dbReference type="PANTHER" id="PTHR47165">
    <property type="entry name" value="OS03G0429900 PROTEIN"/>
    <property type="match status" value="1"/>
</dbReference>
<keyword evidence="4 9" id="KW-0479">Metal-binding</keyword>
<name>A0A1Y2DRU1_9FUNG</name>
<evidence type="ECO:0000256" key="1">
    <source>
        <dbReference type="ARBA" id="ARBA00004123"/>
    </source>
</evidence>
<dbReference type="AlphaFoldDB" id="A0A1Y2DRU1"/>
<dbReference type="GO" id="GO:0008270">
    <property type="term" value="F:zinc ion binding"/>
    <property type="evidence" value="ECO:0007669"/>
    <property type="project" value="UniProtKB-KW"/>
</dbReference>
<dbReference type="PANTHER" id="PTHR47165:SF4">
    <property type="entry name" value="OS03G0429900 PROTEIN"/>
    <property type="match status" value="1"/>
</dbReference>
<evidence type="ECO:0000256" key="5">
    <source>
        <dbReference type="ARBA" id="ARBA00022771"/>
    </source>
</evidence>
<evidence type="ECO:0000256" key="4">
    <source>
        <dbReference type="ARBA" id="ARBA00022723"/>
    </source>
</evidence>
<evidence type="ECO:0000256" key="7">
    <source>
        <dbReference type="ARBA" id="ARBA00023125"/>
    </source>
</evidence>
<evidence type="ECO:0000256" key="6">
    <source>
        <dbReference type="ARBA" id="ARBA00022833"/>
    </source>
</evidence>
<feature type="compositionally biased region" description="Low complexity" evidence="10">
    <location>
        <begin position="127"/>
        <end position="169"/>
    </location>
</feature>
<comment type="function">
    <text evidence="9">As part of the replication protein A (RPA/RP-A), a single-stranded DNA-binding heterotrimeric complex, may play an essential role in DNA replication, recombination and repair. Binds and stabilizes single-stranded DNA intermediates, preventing complementary DNA reannealing and recruiting different proteins involved in DNA metabolism.</text>
</comment>
<dbReference type="EMBL" id="MCOG01000058">
    <property type="protein sequence ID" value="ORY61991.1"/>
    <property type="molecule type" value="Genomic_DNA"/>
</dbReference>
<feature type="region of interest" description="Disordered" evidence="10">
    <location>
        <begin position="115"/>
        <end position="169"/>
    </location>
</feature>
<dbReference type="GO" id="GO:0007004">
    <property type="term" value="P:telomere maintenance via telomerase"/>
    <property type="evidence" value="ECO:0007669"/>
    <property type="project" value="UniProtKB-ARBA"/>
</dbReference>
<keyword evidence="16" id="KW-1185">Reference proteome</keyword>
<evidence type="ECO:0000313" key="16">
    <source>
        <dbReference type="Proteomes" id="UP000193920"/>
    </source>
</evidence>
<feature type="domain" description="OB" evidence="11">
    <location>
        <begin position="196"/>
        <end position="269"/>
    </location>
</feature>
<dbReference type="Pfam" id="PF16900">
    <property type="entry name" value="REPA_OB_2"/>
    <property type="match status" value="1"/>
</dbReference>
<feature type="domain" description="Replication factor A C-terminal" evidence="13">
    <location>
        <begin position="452"/>
        <end position="592"/>
    </location>
</feature>
<feature type="domain" description="Replication protein A OB" evidence="14">
    <location>
        <begin position="294"/>
        <end position="390"/>
    </location>
</feature>
<dbReference type="FunFam" id="2.40.50.140:FF:000041">
    <property type="entry name" value="Replication protein A subunit"/>
    <property type="match status" value="1"/>
</dbReference>
<dbReference type="InterPro" id="IPR013955">
    <property type="entry name" value="Rep_factor-A_C"/>
</dbReference>
<comment type="caution">
    <text evidence="15">The sequence shown here is derived from an EMBL/GenBank/DDBJ whole genome shotgun (WGS) entry which is preliminary data.</text>
</comment>
<evidence type="ECO:0000259" key="13">
    <source>
        <dbReference type="Pfam" id="PF08646"/>
    </source>
</evidence>
<dbReference type="GO" id="GO:0000781">
    <property type="term" value="C:chromosome, telomeric region"/>
    <property type="evidence" value="ECO:0007669"/>
    <property type="project" value="UniProtKB-ARBA"/>
</dbReference>
<dbReference type="Gene3D" id="2.40.50.140">
    <property type="entry name" value="Nucleic acid-binding proteins"/>
    <property type="match status" value="4"/>
</dbReference>
<keyword evidence="5 9" id="KW-0863">Zinc-finger</keyword>
<dbReference type="FunFam" id="2.40.50.140:FF:000090">
    <property type="entry name" value="Replication protein A subunit"/>
    <property type="match status" value="1"/>
</dbReference>
<dbReference type="Pfam" id="PF01336">
    <property type="entry name" value="tRNA_anti-codon"/>
    <property type="match status" value="1"/>
</dbReference>
<dbReference type="CDD" id="cd04476">
    <property type="entry name" value="RPA1_DBD_C"/>
    <property type="match status" value="1"/>
</dbReference>
<dbReference type="CDD" id="cd04475">
    <property type="entry name" value="RPA1_DBD_B"/>
    <property type="match status" value="1"/>
</dbReference>
<dbReference type="GO" id="GO:0006310">
    <property type="term" value="P:DNA recombination"/>
    <property type="evidence" value="ECO:0007669"/>
    <property type="project" value="InterPro"/>
</dbReference>
<organism evidence="15 16">
    <name type="scientific">Neocallimastix californiae</name>
    <dbReference type="NCBI Taxonomy" id="1754190"/>
    <lineage>
        <taxon>Eukaryota</taxon>
        <taxon>Fungi</taxon>
        <taxon>Fungi incertae sedis</taxon>
        <taxon>Chytridiomycota</taxon>
        <taxon>Chytridiomycota incertae sedis</taxon>
        <taxon>Neocallimastigomycetes</taxon>
        <taxon>Neocallimastigales</taxon>
        <taxon>Neocallimastigaceae</taxon>
        <taxon>Neocallimastix</taxon>
    </lineage>
</organism>
<dbReference type="InterPro" id="IPR004365">
    <property type="entry name" value="NA-bd_OB_tRNA"/>
</dbReference>
<reference evidence="15 16" key="1">
    <citation type="submission" date="2016-08" db="EMBL/GenBank/DDBJ databases">
        <title>A Parts List for Fungal Cellulosomes Revealed by Comparative Genomics.</title>
        <authorList>
            <consortium name="DOE Joint Genome Institute"/>
            <person name="Haitjema C.H."/>
            <person name="Gilmore S.P."/>
            <person name="Henske J.K."/>
            <person name="Solomon K.V."/>
            <person name="De Groot R."/>
            <person name="Kuo A."/>
            <person name="Mondo S.J."/>
            <person name="Salamov A.A."/>
            <person name="Labutti K."/>
            <person name="Zhao Z."/>
            <person name="Chiniquy J."/>
            <person name="Barry K."/>
            <person name="Brewer H.M."/>
            <person name="Purvine S.O."/>
            <person name="Wright A.T."/>
            <person name="Boxma B."/>
            <person name="Van Alen T."/>
            <person name="Hackstein J.H."/>
            <person name="Baker S.E."/>
            <person name="Grigoriev I.V."/>
            <person name="O'Malley M.A."/>
        </authorList>
    </citation>
    <scope>NUCLEOTIDE SEQUENCE [LARGE SCALE GENOMIC DNA]</scope>
    <source>
        <strain evidence="15 16">G1</strain>
    </source>
</reference>
<dbReference type="InterPro" id="IPR007199">
    <property type="entry name" value="Rep_factor-A_N"/>
</dbReference>
<evidence type="ECO:0000259" key="14">
    <source>
        <dbReference type="Pfam" id="PF16900"/>
    </source>
</evidence>
<dbReference type="GO" id="GO:0006281">
    <property type="term" value="P:DNA repair"/>
    <property type="evidence" value="ECO:0007669"/>
    <property type="project" value="InterPro"/>
</dbReference>
<evidence type="ECO:0000259" key="12">
    <source>
        <dbReference type="Pfam" id="PF04057"/>
    </source>
</evidence>
<dbReference type="Pfam" id="PF04057">
    <property type="entry name" value="Rep-A_N"/>
    <property type="match status" value="1"/>
</dbReference>
<dbReference type="InterPro" id="IPR012340">
    <property type="entry name" value="NA-bd_OB-fold"/>
</dbReference>
<evidence type="ECO:0000313" key="15">
    <source>
        <dbReference type="EMBL" id="ORY61991.1"/>
    </source>
</evidence>
<dbReference type="InterPro" id="IPR004591">
    <property type="entry name" value="Rfa1"/>
</dbReference>
<proteinExistence type="inferred from homology"/>
<evidence type="ECO:0000256" key="10">
    <source>
        <dbReference type="SAM" id="MobiDB-lite"/>
    </source>
</evidence>
<evidence type="ECO:0000256" key="2">
    <source>
        <dbReference type="ARBA" id="ARBA00005690"/>
    </source>
</evidence>
<dbReference type="CDD" id="cd04474">
    <property type="entry name" value="RPA1_DBD_A"/>
    <property type="match status" value="1"/>
</dbReference>
<dbReference type="GO" id="GO:0006260">
    <property type="term" value="P:DNA replication"/>
    <property type="evidence" value="ECO:0007669"/>
    <property type="project" value="UniProtKB-KW"/>
</dbReference>
<dbReference type="NCBIfam" id="TIGR00617">
    <property type="entry name" value="rpa1"/>
    <property type="match status" value="1"/>
</dbReference>
<dbReference type="InterPro" id="IPR047192">
    <property type="entry name" value="Euk_RPA1_DBD_C"/>
</dbReference>
<dbReference type="Proteomes" id="UP000193920">
    <property type="component" value="Unassembled WGS sequence"/>
</dbReference>
<dbReference type="OrthoDB" id="1751331at2759"/>
<accession>A0A1Y2DRU1</accession>